<dbReference type="InterPro" id="IPR002347">
    <property type="entry name" value="SDR_fam"/>
</dbReference>
<dbReference type="SUPFAM" id="SSF51735">
    <property type="entry name" value="NAD(P)-binding Rossmann-fold domains"/>
    <property type="match status" value="1"/>
</dbReference>
<dbReference type="PANTHER" id="PTHR42879:SF6">
    <property type="entry name" value="NADPH-DEPENDENT REDUCTASE BACG"/>
    <property type="match status" value="1"/>
</dbReference>
<dbReference type="PANTHER" id="PTHR42879">
    <property type="entry name" value="3-OXOACYL-(ACYL-CARRIER-PROTEIN) REDUCTASE"/>
    <property type="match status" value="1"/>
</dbReference>
<dbReference type="RefSeq" id="WP_377179026.1">
    <property type="nucleotide sequence ID" value="NZ_JBHTMY010000003.1"/>
</dbReference>
<dbReference type="Pfam" id="PF13561">
    <property type="entry name" value="adh_short_C2"/>
    <property type="match status" value="1"/>
</dbReference>
<accession>A0ABW3Y4P5</accession>
<name>A0ABW3Y4P5_9FLAO</name>
<dbReference type="Proteomes" id="UP001597201">
    <property type="component" value="Unassembled WGS sequence"/>
</dbReference>
<keyword evidence="3" id="KW-1185">Reference proteome</keyword>
<reference evidence="3" key="1">
    <citation type="journal article" date="2019" name="Int. J. Syst. Evol. Microbiol.">
        <title>The Global Catalogue of Microorganisms (GCM) 10K type strain sequencing project: providing services to taxonomists for standard genome sequencing and annotation.</title>
        <authorList>
            <consortium name="The Broad Institute Genomics Platform"/>
            <consortium name="The Broad Institute Genome Sequencing Center for Infectious Disease"/>
            <person name="Wu L."/>
            <person name="Ma J."/>
        </authorList>
    </citation>
    <scope>NUCLEOTIDE SEQUENCE [LARGE SCALE GENOMIC DNA]</scope>
    <source>
        <strain evidence="3">CCUG 61485</strain>
    </source>
</reference>
<protein>
    <submittedName>
        <fullName evidence="2">SDR family oxidoreductase</fullName>
    </submittedName>
</protein>
<dbReference type="InterPro" id="IPR036291">
    <property type="entry name" value="NAD(P)-bd_dom_sf"/>
</dbReference>
<comment type="similarity">
    <text evidence="1">Belongs to the short-chain dehydrogenases/reductases (SDR) family.</text>
</comment>
<proteinExistence type="inferred from homology"/>
<evidence type="ECO:0000313" key="2">
    <source>
        <dbReference type="EMBL" id="MFD1316216.1"/>
    </source>
</evidence>
<gene>
    <name evidence="2" type="ORF">ACFQ39_11365</name>
</gene>
<sequence length="254" mass="27314">MDLGLKNKTAFVAASSEGLGLSVALALASEGAQVIICARNMEGLQEAKQQIDGLGPKQCSAFVCDLSNIASLRSTCQAVLKEFKKIDILVTNTGGPPSGSFEDFDLLDFQKAYDQLFASALFLIQQFLPGMKKQGFGRVISITSIAAKQPVKGLILSNSIRSGIAGLMKSLANEYGKYQITFNNVMPGYTKTKRLAQLIDTNPDFLEKTKDIPLKRFAEPEEFAAVVTFLASEKASYLTGSSLAIDGGCTQTIF</sequence>
<evidence type="ECO:0000313" key="3">
    <source>
        <dbReference type="Proteomes" id="UP001597201"/>
    </source>
</evidence>
<dbReference type="CDD" id="cd05344">
    <property type="entry name" value="BKR_like_SDR_like"/>
    <property type="match status" value="1"/>
</dbReference>
<organism evidence="2 3">
    <name type="scientific">Namhaeicola litoreus</name>
    <dbReference type="NCBI Taxonomy" id="1052145"/>
    <lineage>
        <taxon>Bacteria</taxon>
        <taxon>Pseudomonadati</taxon>
        <taxon>Bacteroidota</taxon>
        <taxon>Flavobacteriia</taxon>
        <taxon>Flavobacteriales</taxon>
        <taxon>Flavobacteriaceae</taxon>
        <taxon>Namhaeicola</taxon>
    </lineage>
</organism>
<dbReference type="PRINTS" id="PR00081">
    <property type="entry name" value="GDHRDH"/>
</dbReference>
<dbReference type="EMBL" id="JBHTMY010000003">
    <property type="protein sequence ID" value="MFD1316216.1"/>
    <property type="molecule type" value="Genomic_DNA"/>
</dbReference>
<evidence type="ECO:0000256" key="1">
    <source>
        <dbReference type="ARBA" id="ARBA00006484"/>
    </source>
</evidence>
<dbReference type="Gene3D" id="3.40.50.720">
    <property type="entry name" value="NAD(P)-binding Rossmann-like Domain"/>
    <property type="match status" value="1"/>
</dbReference>
<dbReference type="InterPro" id="IPR050259">
    <property type="entry name" value="SDR"/>
</dbReference>
<comment type="caution">
    <text evidence="2">The sequence shown here is derived from an EMBL/GenBank/DDBJ whole genome shotgun (WGS) entry which is preliminary data.</text>
</comment>